<evidence type="ECO:0000313" key="1">
    <source>
        <dbReference type="EMBL" id="GAA4403872.1"/>
    </source>
</evidence>
<dbReference type="RefSeq" id="WP_345204337.1">
    <property type="nucleotide sequence ID" value="NZ_BAABGM010000010.1"/>
</dbReference>
<accession>A0ABP8KCC8</accession>
<evidence type="ECO:0000313" key="2">
    <source>
        <dbReference type="Proteomes" id="UP001500945"/>
    </source>
</evidence>
<dbReference type="Proteomes" id="UP001500945">
    <property type="component" value="Unassembled WGS sequence"/>
</dbReference>
<organism evidence="1 2">
    <name type="scientific">Fodinibacter luteus</name>
    <dbReference type="NCBI Taxonomy" id="552064"/>
    <lineage>
        <taxon>Bacteria</taxon>
        <taxon>Bacillati</taxon>
        <taxon>Actinomycetota</taxon>
        <taxon>Actinomycetes</taxon>
        <taxon>Micrococcales</taxon>
        <taxon>Intrasporangiaceae</taxon>
        <taxon>Fodinibacter (ex Wang et al. 2009)</taxon>
    </lineage>
</organism>
<comment type="caution">
    <text evidence="1">The sequence shown here is derived from an EMBL/GenBank/DDBJ whole genome shotgun (WGS) entry which is preliminary data.</text>
</comment>
<name>A0ABP8KCC8_9MICO</name>
<gene>
    <name evidence="1" type="ORF">GCM10023168_15780</name>
</gene>
<dbReference type="EMBL" id="BAABGM010000010">
    <property type="protein sequence ID" value="GAA4403872.1"/>
    <property type="molecule type" value="Genomic_DNA"/>
</dbReference>
<keyword evidence="2" id="KW-1185">Reference proteome</keyword>
<proteinExistence type="predicted"/>
<reference evidence="2" key="1">
    <citation type="journal article" date="2019" name="Int. J. Syst. Evol. Microbiol.">
        <title>The Global Catalogue of Microorganisms (GCM) 10K type strain sequencing project: providing services to taxonomists for standard genome sequencing and annotation.</title>
        <authorList>
            <consortium name="The Broad Institute Genomics Platform"/>
            <consortium name="The Broad Institute Genome Sequencing Center for Infectious Disease"/>
            <person name="Wu L."/>
            <person name="Ma J."/>
        </authorList>
    </citation>
    <scope>NUCLEOTIDE SEQUENCE [LARGE SCALE GENOMIC DNA]</scope>
    <source>
        <strain evidence="2">JCM 17809</strain>
    </source>
</reference>
<sequence length="84" mass="9586">MLNTITRDGATWMQRAPGEQHYSARWDNGHLLLHADKECCRLDDPVVVSPKIVQTLWERDAATSSTADENDVQWCEKCATKRVD</sequence>
<protein>
    <recommendedName>
        <fullName evidence="3">DUF3565 domain-containing protein</fullName>
    </recommendedName>
</protein>
<evidence type="ECO:0008006" key="3">
    <source>
        <dbReference type="Google" id="ProtNLM"/>
    </source>
</evidence>